<dbReference type="OrthoDB" id="72325at2759"/>
<keyword evidence="6" id="KW-1185">Reference proteome</keyword>
<accession>A0A9P7YST6</accession>
<dbReference type="GO" id="GO:0070682">
    <property type="term" value="P:proteasome regulatory particle assembly"/>
    <property type="evidence" value="ECO:0007669"/>
    <property type="project" value="InterPro"/>
</dbReference>
<dbReference type="Gene3D" id="2.30.42.10">
    <property type="match status" value="1"/>
</dbReference>
<comment type="caution">
    <text evidence="5">The sequence shown here is derived from an EMBL/GenBank/DDBJ whole genome shotgun (WGS) entry which is preliminary data.</text>
</comment>
<gene>
    <name evidence="5" type="ORF">BJ875DRAFT_449891</name>
</gene>
<dbReference type="GO" id="GO:0000502">
    <property type="term" value="C:proteasome complex"/>
    <property type="evidence" value="ECO:0007669"/>
    <property type="project" value="UniProtKB-KW"/>
</dbReference>
<dbReference type="PANTHER" id="PTHR12651:SF1">
    <property type="entry name" value="26S PROTEASOME NON-ATPASE REGULATORY SUBUNIT 9"/>
    <property type="match status" value="1"/>
</dbReference>
<sequence length="239" mass="26007">MGLPLRMENLHAPTVHSGPTSGPSGTNGIQTSGLTFAQLQAKKDNIEAEMSALGGVLESNGVNMNTRLITPAGFPRADIDVAQIRTTRSRIIRLRNDHRALMNVIEKHLHEHFARQAELEAAVELTDGTSGVETSIPSTQAPLPFVPPFAKVNSVVDRSPADSAGLKAGDEIRSFGYVNHDNHDDLKKVGECVADNERRDILVKISRPGTPRRLELQLTLIPRRDWGGRGLLGCHILPL</sequence>
<dbReference type="Pfam" id="PF18265">
    <property type="entry name" value="Nas2_N"/>
    <property type="match status" value="1"/>
</dbReference>
<evidence type="ECO:0000256" key="1">
    <source>
        <dbReference type="ARBA" id="ARBA00023186"/>
    </source>
</evidence>
<keyword evidence="5" id="KW-0647">Proteasome</keyword>
<evidence type="ECO:0000259" key="4">
    <source>
        <dbReference type="Pfam" id="PF18265"/>
    </source>
</evidence>
<feature type="domain" description="Nas2 N-terminal" evidence="4">
    <location>
        <begin position="37"/>
        <end position="114"/>
    </location>
</feature>
<proteinExistence type="predicted"/>
<dbReference type="Proteomes" id="UP000824998">
    <property type="component" value="Unassembled WGS sequence"/>
</dbReference>
<organism evidence="5 6">
    <name type="scientific">Amylocarpus encephaloides</name>
    <dbReference type="NCBI Taxonomy" id="45428"/>
    <lineage>
        <taxon>Eukaryota</taxon>
        <taxon>Fungi</taxon>
        <taxon>Dikarya</taxon>
        <taxon>Ascomycota</taxon>
        <taxon>Pezizomycotina</taxon>
        <taxon>Leotiomycetes</taxon>
        <taxon>Helotiales</taxon>
        <taxon>Helotiales incertae sedis</taxon>
        <taxon>Amylocarpus</taxon>
    </lineage>
</organism>
<feature type="compositionally biased region" description="Low complexity" evidence="3">
    <location>
        <begin position="13"/>
        <end position="26"/>
    </location>
</feature>
<dbReference type="PANTHER" id="PTHR12651">
    <property type="entry name" value="26S PROTEASOME NON-ATPASE REGULATORY SUBUNIT 9"/>
    <property type="match status" value="1"/>
</dbReference>
<dbReference type="FunFam" id="2.30.42.10:FF:000107">
    <property type="entry name" value="26S proteasome non-ATPase regulatory subunit 9"/>
    <property type="match status" value="1"/>
</dbReference>
<dbReference type="GO" id="GO:0005634">
    <property type="term" value="C:nucleus"/>
    <property type="evidence" value="ECO:0007669"/>
    <property type="project" value="TreeGrafter"/>
</dbReference>
<feature type="region of interest" description="Disordered" evidence="3">
    <location>
        <begin position="1"/>
        <end position="31"/>
    </location>
</feature>
<evidence type="ECO:0000256" key="3">
    <source>
        <dbReference type="SAM" id="MobiDB-lite"/>
    </source>
</evidence>
<evidence type="ECO:0000313" key="6">
    <source>
        <dbReference type="Proteomes" id="UP000824998"/>
    </source>
</evidence>
<protein>
    <recommendedName>
        <fullName evidence="2">Probable 26S proteasome regulatory subunit p27</fullName>
    </recommendedName>
</protein>
<dbReference type="InterPro" id="IPR040815">
    <property type="entry name" value="Nas2_N"/>
</dbReference>
<dbReference type="AlphaFoldDB" id="A0A9P7YST6"/>
<dbReference type="Gene3D" id="6.10.140.1710">
    <property type="match status" value="1"/>
</dbReference>
<evidence type="ECO:0000313" key="5">
    <source>
        <dbReference type="EMBL" id="KAG9238772.1"/>
    </source>
</evidence>
<reference evidence="5" key="1">
    <citation type="journal article" date="2021" name="IMA Fungus">
        <title>Genomic characterization of three marine fungi, including Emericellopsis atlantica sp. nov. with signatures of a generalist lifestyle and marine biomass degradation.</title>
        <authorList>
            <person name="Hagestad O.C."/>
            <person name="Hou L."/>
            <person name="Andersen J.H."/>
            <person name="Hansen E.H."/>
            <person name="Altermark B."/>
            <person name="Li C."/>
            <person name="Kuhnert E."/>
            <person name="Cox R.J."/>
            <person name="Crous P.W."/>
            <person name="Spatafora J.W."/>
            <person name="Lail K."/>
            <person name="Amirebrahimi M."/>
            <person name="Lipzen A."/>
            <person name="Pangilinan J."/>
            <person name="Andreopoulos W."/>
            <person name="Hayes R.D."/>
            <person name="Ng V."/>
            <person name="Grigoriev I.V."/>
            <person name="Jackson S.A."/>
            <person name="Sutton T.D.S."/>
            <person name="Dobson A.D.W."/>
            <person name="Rama T."/>
        </authorList>
    </citation>
    <scope>NUCLEOTIDE SEQUENCE</scope>
    <source>
        <strain evidence="5">TRa018bII</strain>
    </source>
</reference>
<dbReference type="InterPro" id="IPR035269">
    <property type="entry name" value="PSMD9"/>
</dbReference>
<dbReference type="SUPFAM" id="SSF50156">
    <property type="entry name" value="PDZ domain-like"/>
    <property type="match status" value="1"/>
</dbReference>
<dbReference type="GO" id="GO:0005737">
    <property type="term" value="C:cytoplasm"/>
    <property type="evidence" value="ECO:0007669"/>
    <property type="project" value="TreeGrafter"/>
</dbReference>
<evidence type="ECO:0000256" key="2">
    <source>
        <dbReference type="ARBA" id="ARBA00068021"/>
    </source>
</evidence>
<dbReference type="InterPro" id="IPR036034">
    <property type="entry name" value="PDZ_sf"/>
</dbReference>
<keyword evidence="1" id="KW-0143">Chaperone</keyword>
<dbReference type="EMBL" id="MU251365">
    <property type="protein sequence ID" value="KAG9238772.1"/>
    <property type="molecule type" value="Genomic_DNA"/>
</dbReference>
<name>A0A9P7YST6_9HELO</name>